<dbReference type="Proteomes" id="UP000585905">
    <property type="component" value="Unassembled WGS sequence"/>
</dbReference>
<reference evidence="1 2" key="1">
    <citation type="submission" date="2020-07" db="EMBL/GenBank/DDBJ databases">
        <title>Sequencing the genomes of 1000 actinobacteria strains.</title>
        <authorList>
            <person name="Klenk H.-P."/>
        </authorList>
    </citation>
    <scope>NUCLEOTIDE SEQUENCE [LARGE SCALE GENOMIC DNA]</scope>
    <source>
        <strain evidence="1 2">DSM 19663</strain>
    </source>
</reference>
<protein>
    <recommendedName>
        <fullName evidence="3">Acyl-CoA carboxylase epsilon subunit</fullName>
    </recommendedName>
</protein>
<gene>
    <name evidence="1" type="ORF">FHX53_002526</name>
</gene>
<evidence type="ECO:0008006" key="3">
    <source>
        <dbReference type="Google" id="ProtNLM"/>
    </source>
</evidence>
<accession>A0A839E8D9</accession>
<keyword evidence="2" id="KW-1185">Reference proteome</keyword>
<sequence>MTAEVGSRSADAPLEVLVRFVSGDPTEEELAATQAVIAAALAEQASLGAPRKAVADDLWRRAARAPRAAVHAGPGAWSASRGQRGC</sequence>
<proteinExistence type="predicted"/>
<comment type="caution">
    <text evidence="1">The sequence shown here is derived from an EMBL/GenBank/DDBJ whole genome shotgun (WGS) entry which is preliminary data.</text>
</comment>
<name>A0A839E8D9_9MICO</name>
<dbReference type="GO" id="GO:0003989">
    <property type="term" value="F:acetyl-CoA carboxylase activity"/>
    <property type="evidence" value="ECO:0007669"/>
    <property type="project" value="InterPro"/>
</dbReference>
<dbReference type="InterPro" id="IPR032716">
    <property type="entry name" value="ACC_epsilon"/>
</dbReference>
<organism evidence="1 2">
    <name type="scientific">Microcella alkalica</name>
    <dbReference type="NCBI Taxonomy" id="355930"/>
    <lineage>
        <taxon>Bacteria</taxon>
        <taxon>Bacillati</taxon>
        <taxon>Actinomycetota</taxon>
        <taxon>Actinomycetes</taxon>
        <taxon>Micrococcales</taxon>
        <taxon>Microbacteriaceae</taxon>
        <taxon>Microcella</taxon>
    </lineage>
</organism>
<evidence type="ECO:0000313" key="1">
    <source>
        <dbReference type="EMBL" id="MBA8848909.1"/>
    </source>
</evidence>
<dbReference type="RefSeq" id="WP_182491687.1">
    <property type="nucleotide sequence ID" value="NZ_BAAAOV010000004.1"/>
</dbReference>
<dbReference type="EMBL" id="JACGWX010000009">
    <property type="protein sequence ID" value="MBA8848909.1"/>
    <property type="molecule type" value="Genomic_DNA"/>
</dbReference>
<dbReference type="Pfam" id="PF13822">
    <property type="entry name" value="ACC_epsilon"/>
    <property type="match status" value="1"/>
</dbReference>
<evidence type="ECO:0000313" key="2">
    <source>
        <dbReference type="Proteomes" id="UP000585905"/>
    </source>
</evidence>
<dbReference type="GO" id="GO:0004658">
    <property type="term" value="F:propionyl-CoA carboxylase activity"/>
    <property type="evidence" value="ECO:0007669"/>
    <property type="project" value="InterPro"/>
</dbReference>
<dbReference type="AlphaFoldDB" id="A0A839E8D9"/>